<feature type="compositionally biased region" description="Polar residues" evidence="1">
    <location>
        <begin position="57"/>
        <end position="67"/>
    </location>
</feature>
<dbReference type="EMBL" id="CP013140">
    <property type="protein sequence ID" value="ALN56503.1"/>
    <property type="molecule type" value="Genomic_DNA"/>
</dbReference>
<gene>
    <name evidence="2" type="ORF">GLE_1145</name>
</gene>
<dbReference type="Proteomes" id="UP000061569">
    <property type="component" value="Chromosome"/>
</dbReference>
<dbReference type="PATRIC" id="fig|69.6.peg.1130"/>
<dbReference type="AlphaFoldDB" id="A0A0S2DDD8"/>
<dbReference type="STRING" id="69.GLE_1145"/>
<reference evidence="2 3" key="1">
    <citation type="submission" date="2015-11" db="EMBL/GenBank/DDBJ databases">
        <title>Genome sequences of Lysobacter enzymogenes strain C3 and Lysobacter antibioticus ATCC 29479.</title>
        <authorList>
            <person name="Kobayashi D.Y."/>
        </authorList>
    </citation>
    <scope>NUCLEOTIDE SEQUENCE [LARGE SCALE GENOMIC DNA]</scope>
    <source>
        <strain evidence="2 3">C3</strain>
    </source>
</reference>
<dbReference type="KEGG" id="lez:GLE_1145"/>
<accession>A0A0S2DDD8</accession>
<protein>
    <submittedName>
        <fullName evidence="2">Uncharacterized protein</fullName>
    </submittedName>
</protein>
<evidence type="ECO:0000313" key="2">
    <source>
        <dbReference type="EMBL" id="ALN56503.1"/>
    </source>
</evidence>
<organism evidence="2 3">
    <name type="scientific">Lysobacter enzymogenes</name>
    <dbReference type="NCBI Taxonomy" id="69"/>
    <lineage>
        <taxon>Bacteria</taxon>
        <taxon>Pseudomonadati</taxon>
        <taxon>Pseudomonadota</taxon>
        <taxon>Gammaproteobacteria</taxon>
        <taxon>Lysobacterales</taxon>
        <taxon>Lysobacteraceae</taxon>
        <taxon>Lysobacter</taxon>
    </lineage>
</organism>
<name>A0A0S2DDD8_LYSEN</name>
<feature type="region of interest" description="Disordered" evidence="1">
    <location>
        <begin position="24"/>
        <end position="86"/>
    </location>
</feature>
<proteinExistence type="predicted"/>
<sequence>MILFFLGSRAKGAGTKWIPACAGMTGAGASAASPHHRLPSPSRPPPCRSGASRDRANPTTAQTSSSDLHAPPRVCLTAVRPRDIAP</sequence>
<feature type="compositionally biased region" description="Low complexity" evidence="1">
    <location>
        <begin position="24"/>
        <end position="33"/>
    </location>
</feature>
<evidence type="ECO:0000256" key="1">
    <source>
        <dbReference type="SAM" id="MobiDB-lite"/>
    </source>
</evidence>
<evidence type="ECO:0000313" key="3">
    <source>
        <dbReference type="Proteomes" id="UP000061569"/>
    </source>
</evidence>